<dbReference type="RefSeq" id="WP_192024720.1">
    <property type="nucleotide sequence ID" value="NZ_JACYTN010000004.1"/>
</dbReference>
<comment type="similarity">
    <text evidence="1">Belongs to the NAD(P)-dependent epimerase/dehydratase family.</text>
</comment>
<keyword evidence="4" id="KW-1185">Reference proteome</keyword>
<accession>A0ABR9AW19</accession>
<sequence length="315" mass="35129">MNILVTGGAGFIGSHVVDQLLLANHNVIVIDDGSSGNVANVSSEAKLYTMSIMDDQLNEVFEQEQPDAIIHMAAQIDVQRSLREPIFDAEVNIVGTIRLLQCCEKYRVSRFVYSSSAAAYGNPQYLAIDERHPIAPMSAYGISKYTPERYIKMYHEQLPDLQYSILRYANVYGERQVSKGEGGVVSIFVDHMLDNRRPIIYGDGNQTRDFVHVEDVARSNVLALTSEGSMTVNISTAEPTSVNELYRHLQAHTGVDDPIYLESRIGDIEHSYLDNTKARNRLGWEPTIDLQTGLARTLTYTRDAERHSSSVLSGA</sequence>
<dbReference type="EMBL" id="JACYTN010000004">
    <property type="protein sequence ID" value="MBD8498328.1"/>
    <property type="molecule type" value="Genomic_DNA"/>
</dbReference>
<name>A0ABR9AW19_9BACL</name>
<evidence type="ECO:0000313" key="3">
    <source>
        <dbReference type="EMBL" id="MBD8498328.1"/>
    </source>
</evidence>
<gene>
    <name evidence="3" type="ORF">IFO66_08385</name>
</gene>
<dbReference type="InterPro" id="IPR036291">
    <property type="entry name" value="NAD(P)-bd_dom_sf"/>
</dbReference>
<dbReference type="SUPFAM" id="SSF51735">
    <property type="entry name" value="NAD(P)-binding Rossmann-fold domains"/>
    <property type="match status" value="1"/>
</dbReference>
<evidence type="ECO:0000256" key="1">
    <source>
        <dbReference type="ARBA" id="ARBA00007637"/>
    </source>
</evidence>
<protein>
    <submittedName>
        <fullName evidence="3">GDP-mannose 4,6-dehydratase</fullName>
    </submittedName>
</protein>
<dbReference type="Proteomes" id="UP000634529">
    <property type="component" value="Unassembled WGS sequence"/>
</dbReference>
<dbReference type="Gene3D" id="3.40.50.720">
    <property type="entry name" value="NAD(P)-binding Rossmann-like Domain"/>
    <property type="match status" value="1"/>
</dbReference>
<organism evidence="3 4">
    <name type="scientific">Paenibacillus arenosi</name>
    <dbReference type="NCBI Taxonomy" id="2774142"/>
    <lineage>
        <taxon>Bacteria</taxon>
        <taxon>Bacillati</taxon>
        <taxon>Bacillota</taxon>
        <taxon>Bacilli</taxon>
        <taxon>Bacillales</taxon>
        <taxon>Paenibacillaceae</taxon>
        <taxon>Paenibacillus</taxon>
    </lineage>
</organism>
<comment type="caution">
    <text evidence="3">The sequence shown here is derived from an EMBL/GenBank/DDBJ whole genome shotgun (WGS) entry which is preliminary data.</text>
</comment>
<evidence type="ECO:0000313" key="4">
    <source>
        <dbReference type="Proteomes" id="UP000634529"/>
    </source>
</evidence>
<feature type="domain" description="NAD-dependent epimerase/dehydratase" evidence="2">
    <location>
        <begin position="3"/>
        <end position="234"/>
    </location>
</feature>
<evidence type="ECO:0000259" key="2">
    <source>
        <dbReference type="Pfam" id="PF01370"/>
    </source>
</evidence>
<dbReference type="PANTHER" id="PTHR43000">
    <property type="entry name" value="DTDP-D-GLUCOSE 4,6-DEHYDRATASE-RELATED"/>
    <property type="match status" value="1"/>
</dbReference>
<reference evidence="3 4" key="1">
    <citation type="submission" date="2020-09" db="EMBL/GenBank/DDBJ databases">
        <title>Paenibacillus sp. CAU 1523 isolated from sand of Haeundae Beach.</title>
        <authorList>
            <person name="Kim W."/>
        </authorList>
    </citation>
    <scope>NUCLEOTIDE SEQUENCE [LARGE SCALE GENOMIC DNA]</scope>
    <source>
        <strain evidence="3 4">CAU 1523</strain>
    </source>
</reference>
<dbReference type="InterPro" id="IPR001509">
    <property type="entry name" value="Epimerase_deHydtase"/>
</dbReference>
<dbReference type="Pfam" id="PF01370">
    <property type="entry name" value="Epimerase"/>
    <property type="match status" value="1"/>
</dbReference>
<proteinExistence type="inferred from homology"/>